<protein>
    <submittedName>
        <fullName evidence="2">Uncharacterized protein</fullName>
    </submittedName>
</protein>
<dbReference type="PANTHER" id="PTHR46880:SF5">
    <property type="entry name" value="DUF4371 DOMAIN-CONTAINING PROTEIN"/>
    <property type="match status" value="1"/>
</dbReference>
<dbReference type="KEGG" id="vcn:VOLCADRAFT_87309"/>
<keyword evidence="3" id="KW-1185">Reference proteome</keyword>
<evidence type="ECO:0000256" key="1">
    <source>
        <dbReference type="SAM" id="MobiDB-lite"/>
    </source>
</evidence>
<name>D8TL02_VOLCA</name>
<dbReference type="AlphaFoldDB" id="D8TL02"/>
<sequence>MQALLQRLQWQRQGVRRVVSSRQHSCPPPPPMPTNPQRKRTKSTNKIDAVGVPPGFERPHIPNEDIVWLTDACGGDFKSWAYALQGSTTVICFFCDTYKKSNATISRTNWDRSAYTRHEASHSHKAAVDQYAQDHHQQQTNKHLAMTQVADNALLALFGGAYMVLYQAMPFTHFPVICEYMDWLKVPNITTLYKDPRALGRMAACIHDHLETEQASRIEAATFIGVQMDESTCIAAMHHINLMMPKLARKQHLFSEMWKLALFCVQIKPTSVNCERVFSARTVMKGDRRTRLSAIRLNESLFVKLNTSGSFKEDAVLKGAMAKYKSSTRMHLYTHIADKVENILRDPRFNRMRSAL</sequence>
<dbReference type="InParanoid" id="D8TL02"/>
<dbReference type="PANTHER" id="PTHR46880">
    <property type="entry name" value="RAS-ASSOCIATING DOMAIN-CONTAINING PROTEIN"/>
    <property type="match status" value="1"/>
</dbReference>
<dbReference type="RefSeq" id="XP_002947199.1">
    <property type="nucleotide sequence ID" value="XM_002947153.1"/>
</dbReference>
<feature type="region of interest" description="Disordered" evidence="1">
    <location>
        <begin position="17"/>
        <end position="44"/>
    </location>
</feature>
<dbReference type="Proteomes" id="UP000001058">
    <property type="component" value="Unassembled WGS sequence"/>
</dbReference>
<dbReference type="EMBL" id="GL378326">
    <property type="protein sequence ID" value="EFJ51789.1"/>
    <property type="molecule type" value="Genomic_DNA"/>
</dbReference>
<evidence type="ECO:0000313" key="2">
    <source>
        <dbReference type="EMBL" id="EFJ51789.1"/>
    </source>
</evidence>
<dbReference type="GeneID" id="9620162"/>
<evidence type="ECO:0000313" key="3">
    <source>
        <dbReference type="Proteomes" id="UP000001058"/>
    </source>
</evidence>
<gene>
    <name evidence="2" type="ORF">VOLCADRAFT_87309</name>
</gene>
<organism evidence="3">
    <name type="scientific">Volvox carteri f. nagariensis</name>
    <dbReference type="NCBI Taxonomy" id="3068"/>
    <lineage>
        <taxon>Eukaryota</taxon>
        <taxon>Viridiplantae</taxon>
        <taxon>Chlorophyta</taxon>
        <taxon>core chlorophytes</taxon>
        <taxon>Chlorophyceae</taxon>
        <taxon>CS clade</taxon>
        <taxon>Chlamydomonadales</taxon>
        <taxon>Volvocaceae</taxon>
        <taxon>Volvox</taxon>
    </lineage>
</organism>
<reference evidence="2 3" key="1">
    <citation type="journal article" date="2010" name="Science">
        <title>Genomic analysis of organismal complexity in the multicellular green alga Volvox carteri.</title>
        <authorList>
            <person name="Prochnik S.E."/>
            <person name="Umen J."/>
            <person name="Nedelcu A.M."/>
            <person name="Hallmann A."/>
            <person name="Miller S.M."/>
            <person name="Nishii I."/>
            <person name="Ferris P."/>
            <person name="Kuo A."/>
            <person name="Mitros T."/>
            <person name="Fritz-Laylin L.K."/>
            <person name="Hellsten U."/>
            <person name="Chapman J."/>
            <person name="Simakov O."/>
            <person name="Rensing S.A."/>
            <person name="Terry A."/>
            <person name="Pangilinan J."/>
            <person name="Kapitonov V."/>
            <person name="Jurka J."/>
            <person name="Salamov A."/>
            <person name="Shapiro H."/>
            <person name="Schmutz J."/>
            <person name="Grimwood J."/>
            <person name="Lindquist E."/>
            <person name="Lucas S."/>
            <person name="Grigoriev I.V."/>
            <person name="Schmitt R."/>
            <person name="Kirk D."/>
            <person name="Rokhsar D.S."/>
        </authorList>
    </citation>
    <scope>NUCLEOTIDE SEQUENCE [LARGE SCALE GENOMIC DNA]</scope>
    <source>
        <strain evidence="3">f. Nagariensis / Eve</strain>
    </source>
</reference>
<proteinExistence type="predicted"/>
<accession>D8TL02</accession>
<dbReference type="OrthoDB" id="535277at2759"/>